<evidence type="ECO:0000313" key="2">
    <source>
        <dbReference type="EMBL" id="DAB41467.1"/>
    </source>
</evidence>
<proteinExistence type="predicted"/>
<dbReference type="CDD" id="cd03801">
    <property type="entry name" value="GT4_PimA-like"/>
    <property type="match status" value="1"/>
</dbReference>
<dbReference type="InterPro" id="IPR001296">
    <property type="entry name" value="Glyco_trans_1"/>
</dbReference>
<protein>
    <submittedName>
        <fullName evidence="2">Glycosyltransferase GT1</fullName>
    </submittedName>
</protein>
<dbReference type="PANTHER" id="PTHR45947">
    <property type="entry name" value="SULFOQUINOVOSYL TRANSFERASE SQD2"/>
    <property type="match status" value="1"/>
</dbReference>
<gene>
    <name evidence="2" type="primary">pepT</name>
</gene>
<dbReference type="SUPFAM" id="SSF53756">
    <property type="entry name" value="UDP-Glycosyltransferase/glycogen phosphorylase"/>
    <property type="match status" value="1"/>
</dbReference>
<name>A0A3G9M806_PAEPO</name>
<feature type="domain" description="Glycosyl transferase family 1" evidence="1">
    <location>
        <begin position="212"/>
        <end position="375"/>
    </location>
</feature>
<dbReference type="InterPro" id="IPR050194">
    <property type="entry name" value="Glycosyltransferase_grp1"/>
</dbReference>
<dbReference type="Pfam" id="PF00534">
    <property type="entry name" value="Glycos_transf_1"/>
    <property type="match status" value="1"/>
</dbReference>
<dbReference type="GO" id="GO:0016757">
    <property type="term" value="F:glycosyltransferase activity"/>
    <property type="evidence" value="ECO:0007669"/>
    <property type="project" value="InterPro"/>
</dbReference>
<accession>A0A3G9M806</accession>
<dbReference type="Gene3D" id="3.40.50.2000">
    <property type="entry name" value="Glycogen Phosphorylase B"/>
    <property type="match status" value="2"/>
</dbReference>
<organism evidence="2">
    <name type="scientific">Paenibacillus polymyxa</name>
    <name type="common">Bacillus polymyxa</name>
    <dbReference type="NCBI Taxonomy" id="1406"/>
    <lineage>
        <taxon>Bacteria</taxon>
        <taxon>Bacillati</taxon>
        <taxon>Bacillota</taxon>
        <taxon>Bacilli</taxon>
        <taxon>Bacillales</taxon>
        <taxon>Paenibacillaceae</taxon>
        <taxon>Paenibacillus</taxon>
    </lineage>
</organism>
<keyword evidence="2" id="KW-0808">Transferase</keyword>
<dbReference type="PANTHER" id="PTHR45947:SF3">
    <property type="entry name" value="SULFOQUINOVOSYL TRANSFERASE SQD2"/>
    <property type="match status" value="1"/>
</dbReference>
<evidence type="ECO:0000259" key="1">
    <source>
        <dbReference type="Pfam" id="PF00534"/>
    </source>
</evidence>
<sequence length="416" mass="48000">MAGALMMIRKILYLRNFASKVNGDSYNLQEVGLGKALVRKGYDCDIVYYNDRKETYLEQVYRHEGCTLRIIWLHGFKFLSNSIYRDVLKDSFLDAYGLVITTEYNQIMTYLLSRKCPDKLALYHGPYRDNTHALIRKLYDIMLLPKVTKSLRRTYVKSDLAKRYLENKGFDNVVTIGVGLDRSKVERAFNSDTSNNSEDISGEREENREVANELRRIGNRPVLLYVGVLEERRNIRFMLSTFKRVLQKHPSCLLLMVGDGRKTDTDRYWTYAHELGITDSIIHFSRVEQRHLWQVYGAADMMLFPTQYDIFGMVLLESMLFRVPIISSVNGGSVTLIEDGVSGVMLRSFSEEEWSGRIGDLLDNAELRRSMAEKAFLTVERMSWDRIADEIVSHQGIKPTSSNHAMQSTQERGAIT</sequence>
<dbReference type="AlphaFoldDB" id="A0A3G9M806"/>
<reference evidence="2" key="1">
    <citation type="journal article" date="2017" name="Synth Biol (Oxf)">
        <title>Tailor-made exopolysaccharides--CRISPR-Cas9 mediated genome editing in Paenibacillus polymyxa.</title>
        <authorList>
            <person name="Ruetering M."/>
            <person name="Cress B.F."/>
            <person name="Schilling M."/>
            <person name="Ruehmann B."/>
            <person name="Koffas M.A.G."/>
            <person name="Sieber V."/>
            <person name="Schmid J."/>
        </authorList>
    </citation>
    <scope>NUCLEOTIDE SEQUENCE</scope>
    <source>
        <strain evidence="2">DSM 365</strain>
    </source>
</reference>
<dbReference type="EMBL" id="BK010330">
    <property type="protein sequence ID" value="DAB41467.1"/>
    <property type="molecule type" value="Genomic_DNA"/>
</dbReference>